<evidence type="ECO:0000313" key="1">
    <source>
        <dbReference type="EMBL" id="CAA7047921.1"/>
    </source>
</evidence>
<dbReference type="EMBL" id="CACVBM020001384">
    <property type="protein sequence ID" value="CAA7047921.1"/>
    <property type="molecule type" value="Genomic_DNA"/>
</dbReference>
<keyword evidence="2" id="KW-1185">Reference proteome</keyword>
<accession>A0A6D2K3W2</accession>
<sequence>MRWMWLKNMSDASCSGLVTFRGRFYAVFLDGDIIGIDPYSRKATPLVQACFLFHQGMMSFSWLRKSSLVPVYYILADTWATSAARLKELPDGCGVSGDSVVFTDEPGNATYSYKYGVDTGRAEDDLNFWRYSRENLHARSVCSSWRSAFPLPCSLVRPRYSLPRFNEDTLENEGFCSLKKIPLFPWFFLTEALWVIDPYSLNVTLLMPPSPHPDRLCQYLVSIWQ</sequence>
<name>A0A6D2K3W2_9BRAS</name>
<comment type="caution">
    <text evidence="1">The sequence shown here is derived from an EMBL/GenBank/DDBJ whole genome shotgun (WGS) entry which is preliminary data.</text>
</comment>
<dbReference type="PANTHER" id="PTHR47123:SF24">
    <property type="entry name" value="LOW PROTEIN: F-BOX_KELCH-REPEAT PROTEIN"/>
    <property type="match status" value="1"/>
</dbReference>
<organism evidence="1 2">
    <name type="scientific">Microthlaspi erraticum</name>
    <dbReference type="NCBI Taxonomy" id="1685480"/>
    <lineage>
        <taxon>Eukaryota</taxon>
        <taxon>Viridiplantae</taxon>
        <taxon>Streptophyta</taxon>
        <taxon>Embryophyta</taxon>
        <taxon>Tracheophyta</taxon>
        <taxon>Spermatophyta</taxon>
        <taxon>Magnoliopsida</taxon>
        <taxon>eudicotyledons</taxon>
        <taxon>Gunneridae</taxon>
        <taxon>Pentapetalae</taxon>
        <taxon>rosids</taxon>
        <taxon>malvids</taxon>
        <taxon>Brassicales</taxon>
        <taxon>Brassicaceae</taxon>
        <taxon>Coluteocarpeae</taxon>
        <taxon>Microthlaspi</taxon>
    </lineage>
</organism>
<proteinExistence type="predicted"/>
<dbReference type="OrthoDB" id="600964at2759"/>
<dbReference type="Proteomes" id="UP000467841">
    <property type="component" value="Unassembled WGS sequence"/>
</dbReference>
<evidence type="ECO:0008006" key="3">
    <source>
        <dbReference type="Google" id="ProtNLM"/>
    </source>
</evidence>
<gene>
    <name evidence="1" type="ORF">MERR_LOCUS35156</name>
</gene>
<dbReference type="AlphaFoldDB" id="A0A6D2K3W2"/>
<dbReference type="InterPro" id="IPR051304">
    <property type="entry name" value="SCF_F-box_domain"/>
</dbReference>
<reference evidence="1" key="1">
    <citation type="submission" date="2020-01" db="EMBL/GenBank/DDBJ databases">
        <authorList>
            <person name="Mishra B."/>
        </authorList>
    </citation>
    <scope>NUCLEOTIDE SEQUENCE [LARGE SCALE GENOMIC DNA]</scope>
</reference>
<dbReference type="PANTHER" id="PTHR47123">
    <property type="entry name" value="F-BOX PROTEIN SKIP23"/>
    <property type="match status" value="1"/>
</dbReference>
<evidence type="ECO:0000313" key="2">
    <source>
        <dbReference type="Proteomes" id="UP000467841"/>
    </source>
</evidence>
<protein>
    <recommendedName>
        <fullName evidence="3">DUF295 domain-containing protein</fullName>
    </recommendedName>
</protein>